<gene>
    <name evidence="1" type="ORF">MNBD_GAMMA05-833</name>
</gene>
<accession>A0A3B0W7M9</accession>
<dbReference type="EMBL" id="UOFE01000015">
    <property type="protein sequence ID" value="VAW51321.1"/>
    <property type="molecule type" value="Genomic_DNA"/>
</dbReference>
<sequence length="40" mass="4835">MSAYIIFNYKILDCIKIEEIRGLITRYLKNMKLKSLWLAQ</sequence>
<dbReference type="AlphaFoldDB" id="A0A3B0W7M9"/>
<protein>
    <submittedName>
        <fullName evidence="1">Uncharacterized protein</fullName>
    </submittedName>
</protein>
<reference evidence="1" key="1">
    <citation type="submission" date="2018-06" db="EMBL/GenBank/DDBJ databases">
        <authorList>
            <person name="Zhirakovskaya E."/>
        </authorList>
    </citation>
    <scope>NUCLEOTIDE SEQUENCE</scope>
</reference>
<organism evidence="1">
    <name type="scientific">hydrothermal vent metagenome</name>
    <dbReference type="NCBI Taxonomy" id="652676"/>
    <lineage>
        <taxon>unclassified sequences</taxon>
        <taxon>metagenomes</taxon>
        <taxon>ecological metagenomes</taxon>
    </lineage>
</organism>
<name>A0A3B0W7M9_9ZZZZ</name>
<proteinExistence type="predicted"/>
<evidence type="ECO:0000313" key="1">
    <source>
        <dbReference type="EMBL" id="VAW51321.1"/>
    </source>
</evidence>